<feature type="domain" description="EF-hand" evidence="12">
    <location>
        <begin position="427"/>
        <end position="462"/>
    </location>
</feature>
<dbReference type="GeneID" id="20216517"/>
<dbReference type="PROSITE" id="PS50258">
    <property type="entry name" value="LNR"/>
    <property type="match status" value="1"/>
</dbReference>
<dbReference type="FunCoup" id="T1G620">
    <property type="interactions" value="848"/>
</dbReference>
<dbReference type="InterPro" id="IPR021520">
    <property type="entry name" value="Stealth_CR2"/>
</dbReference>
<dbReference type="SUPFAM" id="SSF90193">
    <property type="entry name" value="Notch domain"/>
    <property type="match status" value="1"/>
</dbReference>
<dbReference type="GO" id="GO:0016256">
    <property type="term" value="P:N-glycan processing to lysosome"/>
    <property type="evidence" value="ECO:0000318"/>
    <property type="project" value="GO_Central"/>
</dbReference>
<dbReference type="HOGENOM" id="CLU_021127_0_0_1"/>
<proteinExistence type="inferred from homology"/>
<keyword evidence="4" id="KW-0677">Repeat</keyword>
<dbReference type="RefSeq" id="XP_009024634.1">
    <property type="nucleotide sequence ID" value="XM_009026386.1"/>
</dbReference>
<dbReference type="OrthoDB" id="263283at2759"/>
<evidence type="ECO:0000256" key="8">
    <source>
        <dbReference type="ARBA" id="ARBA00023157"/>
    </source>
</evidence>
<dbReference type="PROSITE" id="PS50222">
    <property type="entry name" value="EF_HAND_2"/>
    <property type="match status" value="1"/>
</dbReference>
<dbReference type="InterPro" id="IPR011992">
    <property type="entry name" value="EF-hand-dom_pair"/>
</dbReference>
<evidence type="ECO:0000256" key="3">
    <source>
        <dbReference type="ARBA" id="ARBA00022692"/>
    </source>
</evidence>
<evidence type="ECO:0000256" key="7">
    <source>
        <dbReference type="ARBA" id="ARBA00023136"/>
    </source>
</evidence>
<evidence type="ECO:0000259" key="12">
    <source>
        <dbReference type="PROSITE" id="PS50222"/>
    </source>
</evidence>
<dbReference type="Gene3D" id="1.10.238.10">
    <property type="entry name" value="EF-hand"/>
    <property type="match status" value="1"/>
</dbReference>
<keyword evidence="7 11" id="KW-0472">Membrane</keyword>
<keyword evidence="16" id="KW-1185">Reference proteome</keyword>
<dbReference type="AlphaFoldDB" id="T1G620"/>
<evidence type="ECO:0000259" key="13">
    <source>
        <dbReference type="PROSITE" id="PS50258"/>
    </source>
</evidence>
<comment type="subcellular location">
    <subcellularLocation>
        <location evidence="10">Endomembrane system</location>
        <topology evidence="10">Single-pass type I membrane protein</topology>
    </subcellularLocation>
</comment>
<dbReference type="Pfam" id="PF11380">
    <property type="entry name" value="Stealth_CR2"/>
    <property type="match status" value="1"/>
</dbReference>
<keyword evidence="2" id="KW-0808">Transferase</keyword>
<evidence type="ECO:0000256" key="1">
    <source>
        <dbReference type="ARBA" id="ARBA00007583"/>
    </source>
</evidence>
<comment type="similarity">
    <text evidence="1">Belongs to the stealth family.</text>
</comment>
<dbReference type="PROSITE" id="PS00018">
    <property type="entry name" value="EF_HAND_1"/>
    <property type="match status" value="1"/>
</dbReference>
<dbReference type="Gene3D" id="3.30.300.320">
    <property type="match status" value="1"/>
</dbReference>
<dbReference type="PANTHER" id="PTHR24045:SF0">
    <property type="entry name" value="N-ACETYLGLUCOSAMINE-1-PHOSPHOTRANSFERASE SUBUNITS ALPHA_BETA"/>
    <property type="match status" value="1"/>
</dbReference>
<reference evidence="14 16" key="2">
    <citation type="journal article" date="2013" name="Nature">
        <title>Insights into bilaterian evolution from three spiralian genomes.</title>
        <authorList>
            <person name="Simakov O."/>
            <person name="Marletaz F."/>
            <person name="Cho S.J."/>
            <person name="Edsinger-Gonzales E."/>
            <person name="Havlak P."/>
            <person name="Hellsten U."/>
            <person name="Kuo D.H."/>
            <person name="Larsson T."/>
            <person name="Lv J."/>
            <person name="Arendt D."/>
            <person name="Savage R."/>
            <person name="Osoegawa K."/>
            <person name="de Jong P."/>
            <person name="Grimwood J."/>
            <person name="Chapman J.A."/>
            <person name="Shapiro H."/>
            <person name="Aerts A."/>
            <person name="Otillar R.P."/>
            <person name="Terry A.Y."/>
            <person name="Boore J.L."/>
            <person name="Grigoriev I.V."/>
            <person name="Lindberg D.R."/>
            <person name="Seaver E.C."/>
            <person name="Weisblat D.A."/>
            <person name="Putnam N.H."/>
            <person name="Rokhsar D.S."/>
        </authorList>
    </citation>
    <scope>NUCLEOTIDE SEQUENCE</scope>
</reference>
<dbReference type="GO" id="GO:0005794">
    <property type="term" value="C:Golgi apparatus"/>
    <property type="evidence" value="ECO:0000318"/>
    <property type="project" value="GO_Central"/>
</dbReference>
<evidence type="ECO:0000313" key="16">
    <source>
        <dbReference type="Proteomes" id="UP000015101"/>
    </source>
</evidence>
<dbReference type="InterPro" id="IPR047141">
    <property type="entry name" value="Stealth"/>
</dbReference>
<dbReference type="PANTHER" id="PTHR24045">
    <property type="match status" value="1"/>
</dbReference>
<dbReference type="SMART" id="SM00054">
    <property type="entry name" value="EFh"/>
    <property type="match status" value="1"/>
</dbReference>
<reference evidence="15" key="3">
    <citation type="submission" date="2015-06" db="UniProtKB">
        <authorList>
            <consortium name="EnsemblMetazoa"/>
        </authorList>
    </citation>
    <scope>IDENTIFICATION</scope>
</reference>
<keyword evidence="9" id="KW-0325">Glycoprotein</keyword>
<dbReference type="GO" id="GO:0005509">
    <property type="term" value="F:calcium ion binding"/>
    <property type="evidence" value="ECO:0007669"/>
    <property type="project" value="InterPro"/>
</dbReference>
<dbReference type="OMA" id="SHSNFMM"/>
<dbReference type="InterPro" id="IPR000800">
    <property type="entry name" value="Notch_dom"/>
</dbReference>
<evidence type="ECO:0000256" key="9">
    <source>
        <dbReference type="ARBA" id="ARBA00023180"/>
    </source>
</evidence>
<evidence type="ECO:0000256" key="2">
    <source>
        <dbReference type="ARBA" id="ARBA00022679"/>
    </source>
</evidence>
<dbReference type="EMBL" id="AMQM01006350">
    <property type="status" value="NOT_ANNOTATED_CDS"/>
    <property type="molecule type" value="Genomic_DNA"/>
</dbReference>
<dbReference type="STRING" id="6412.T1G620"/>
<dbReference type="InterPro" id="IPR035993">
    <property type="entry name" value="Notch-like_dom_sf"/>
</dbReference>
<dbReference type="EnsemblMetazoa" id="HelroT85704">
    <property type="protein sequence ID" value="HelroP85704"/>
    <property type="gene ID" value="HelroG85704"/>
</dbReference>
<name>T1G620_HELRO</name>
<dbReference type="Pfam" id="PF00066">
    <property type="entry name" value="Notch"/>
    <property type="match status" value="1"/>
</dbReference>
<reference evidence="16" key="1">
    <citation type="submission" date="2012-12" db="EMBL/GenBank/DDBJ databases">
        <authorList>
            <person name="Hellsten U."/>
            <person name="Grimwood J."/>
            <person name="Chapman J.A."/>
            <person name="Shapiro H."/>
            <person name="Aerts A."/>
            <person name="Otillar R.P."/>
            <person name="Terry A.Y."/>
            <person name="Boore J.L."/>
            <person name="Simakov O."/>
            <person name="Marletaz F."/>
            <person name="Cho S.-J."/>
            <person name="Edsinger-Gonzales E."/>
            <person name="Havlak P."/>
            <person name="Kuo D.-H."/>
            <person name="Larsson T."/>
            <person name="Lv J."/>
            <person name="Arendt D."/>
            <person name="Savage R."/>
            <person name="Osoegawa K."/>
            <person name="de Jong P."/>
            <person name="Lindberg D.R."/>
            <person name="Seaver E.C."/>
            <person name="Weisblat D.A."/>
            <person name="Putnam N.H."/>
            <person name="Grigoriev I.V."/>
            <person name="Rokhsar D.S."/>
        </authorList>
    </citation>
    <scope>NUCLEOTIDE SEQUENCE</scope>
</reference>
<keyword evidence="6 11" id="KW-1133">Transmembrane helix</keyword>
<feature type="domain" description="LNR" evidence="13">
    <location>
        <begin position="222"/>
        <end position="252"/>
    </location>
</feature>
<dbReference type="InterPro" id="IPR031356">
    <property type="entry name" value="Stealth_CR4"/>
</dbReference>
<evidence type="ECO:0000256" key="10">
    <source>
        <dbReference type="ARBA" id="ARBA00046288"/>
    </source>
</evidence>
<dbReference type="EMBL" id="KB097417">
    <property type="protein sequence ID" value="ESN97148.1"/>
    <property type="molecule type" value="Genomic_DNA"/>
</dbReference>
<keyword evidence="5" id="KW-0106">Calcium</keyword>
<protein>
    <recommendedName>
        <fullName evidence="17">EF-hand domain-containing protein</fullName>
    </recommendedName>
</protein>
<feature type="transmembrane region" description="Helical" evidence="11">
    <location>
        <begin position="23"/>
        <end position="49"/>
    </location>
</feature>
<organism evidence="15 16">
    <name type="scientific">Helobdella robusta</name>
    <name type="common">Californian leech</name>
    <dbReference type="NCBI Taxonomy" id="6412"/>
    <lineage>
        <taxon>Eukaryota</taxon>
        <taxon>Metazoa</taxon>
        <taxon>Spiralia</taxon>
        <taxon>Lophotrochozoa</taxon>
        <taxon>Annelida</taxon>
        <taxon>Clitellata</taxon>
        <taxon>Hirudinea</taxon>
        <taxon>Rhynchobdellida</taxon>
        <taxon>Glossiphoniidae</taxon>
        <taxon>Helobdella</taxon>
    </lineage>
</organism>
<dbReference type="Pfam" id="PF17103">
    <property type="entry name" value="Stealth_CR4"/>
    <property type="match status" value="1"/>
</dbReference>
<evidence type="ECO:0008006" key="17">
    <source>
        <dbReference type="Google" id="ProtNLM"/>
    </source>
</evidence>
<dbReference type="InterPro" id="IPR031358">
    <property type="entry name" value="Stealth_CR1"/>
</dbReference>
<gene>
    <name evidence="15" type="primary">20216517</name>
    <name evidence="14" type="ORF">HELRODRAFT_85704</name>
</gene>
<dbReference type="eggNOG" id="ENOG502QQMR">
    <property type="taxonomic scope" value="Eukaryota"/>
</dbReference>
<dbReference type="SMART" id="SM00004">
    <property type="entry name" value="NL"/>
    <property type="match status" value="1"/>
</dbReference>
<dbReference type="GO" id="GO:0003976">
    <property type="term" value="F:UDP-N-acetylglucosamine-lysosomal-enzyme N-acetylglucosaminephosphotransferase activity"/>
    <property type="evidence" value="ECO:0000318"/>
    <property type="project" value="GO_Central"/>
</dbReference>
<feature type="transmembrane region" description="Helical" evidence="11">
    <location>
        <begin position="635"/>
        <end position="653"/>
    </location>
</feature>
<dbReference type="InterPro" id="IPR031357">
    <property type="entry name" value="Stealth_CR3"/>
</dbReference>
<dbReference type="Pfam" id="PF17101">
    <property type="entry name" value="Stealth_CR1"/>
    <property type="match status" value="1"/>
</dbReference>
<dbReference type="InterPro" id="IPR002048">
    <property type="entry name" value="EF_hand_dom"/>
</dbReference>
<dbReference type="KEGG" id="hro:HELRODRAFT_85704"/>
<dbReference type="InterPro" id="IPR018247">
    <property type="entry name" value="EF_Hand_1_Ca_BS"/>
</dbReference>
<sequence>MSWALVCKVFKKRTFDLISHKSGLIFILFLLTILIATLFLFSEVLVLWFTEKYGCVFNAYKDNILGCSYEKRLCSGLPIDVVYTWVNGSDPILEFQLITEEISQNRFRDNDELLYSLRSLEQNAPWVRHVYIVTNGQIPSWLNLENPKLTLITHKKIFPNQSHLPTFSSPAIEAHLHRIPGLSDKFIYLNDDIFFGQPVWPDDFITLAGEYKVYLSYPVPDCRDGCPGTWIKDGYCDKSCNNSECEWDGGDCDPMLIEARNNKSMRTYFGNDVVNYPWVDHTRNKFCEPGCANNWIADRKLLNAESKKTSNLIVYNHYKYGFLPWEKQNLFKKLSTINPYEMGWRSRKLLNAYTDSVRYVNRLYNKVYGFFTRKLPIHGAHLLDKSIISDLQSKFPEEWTQTSSHNIRSSDDMQLSFSYFYFLMSETKPFELEEVFKEMDVDKSGVLSDRELRILATKLFKLPLSLKNLEYLENVFIDCQNKSSVGSGEYLPIKSEKYFNSNVPQVTLNLIKNCTEFTDLIVTAFGNKSRYSYKVIPDADDYFIFKMFGSNATVTLKQLDEIRQNPKKFICLNDDSDERDEPQFDNLRVLRRDFYESLFPKPSNFELKDGLRNKFLYYEDYESNQLKLKFTKICFIIFLVLLCSCFIVFRFCFKKSRLKSLNVKTY</sequence>
<evidence type="ECO:0000256" key="5">
    <source>
        <dbReference type="ARBA" id="ARBA00022837"/>
    </source>
</evidence>
<evidence type="ECO:0000256" key="11">
    <source>
        <dbReference type="SAM" id="Phobius"/>
    </source>
</evidence>
<evidence type="ECO:0000313" key="15">
    <source>
        <dbReference type="EnsemblMetazoa" id="HelroP85704"/>
    </source>
</evidence>
<evidence type="ECO:0000256" key="4">
    <source>
        <dbReference type="ARBA" id="ARBA00022737"/>
    </source>
</evidence>
<evidence type="ECO:0000313" key="14">
    <source>
        <dbReference type="EMBL" id="ESN97148.1"/>
    </source>
</evidence>
<dbReference type="Proteomes" id="UP000015101">
    <property type="component" value="Unassembled WGS sequence"/>
</dbReference>
<dbReference type="SUPFAM" id="SSF47473">
    <property type="entry name" value="EF-hand"/>
    <property type="match status" value="1"/>
</dbReference>
<dbReference type="Pfam" id="PF17102">
    <property type="entry name" value="Stealth_CR3"/>
    <property type="match status" value="1"/>
</dbReference>
<keyword evidence="8" id="KW-1015">Disulfide bond</keyword>
<evidence type="ECO:0000256" key="6">
    <source>
        <dbReference type="ARBA" id="ARBA00022989"/>
    </source>
</evidence>
<dbReference type="InParanoid" id="T1G620"/>
<keyword evidence="3 11" id="KW-0812">Transmembrane</keyword>
<accession>T1G620</accession>
<dbReference type="CTD" id="20216517"/>